<proteinExistence type="predicted"/>
<comment type="caution">
    <text evidence="4">The sequence shown here is derived from an EMBL/GenBank/DDBJ whole genome shotgun (WGS) entry which is preliminary data.</text>
</comment>
<dbReference type="PANTHER" id="PTHR45138:SF9">
    <property type="entry name" value="DIGUANYLATE CYCLASE DGCM-RELATED"/>
    <property type="match status" value="1"/>
</dbReference>
<feature type="domain" description="GGDEF" evidence="3">
    <location>
        <begin position="68"/>
        <end position="203"/>
    </location>
</feature>
<name>A0ABU4RXI5_9GAMM</name>
<dbReference type="Pfam" id="PF00990">
    <property type="entry name" value="GGDEF"/>
    <property type="match status" value="1"/>
</dbReference>
<gene>
    <name evidence="4" type="ORF">SCD92_08410</name>
</gene>
<evidence type="ECO:0000313" key="4">
    <source>
        <dbReference type="EMBL" id="MDX6849379.1"/>
    </source>
</evidence>
<dbReference type="Gene3D" id="3.30.70.270">
    <property type="match status" value="1"/>
</dbReference>
<evidence type="ECO:0000259" key="3">
    <source>
        <dbReference type="PROSITE" id="PS50887"/>
    </source>
</evidence>
<keyword evidence="4" id="KW-0548">Nucleotidyltransferase</keyword>
<keyword evidence="4" id="KW-0808">Transferase</keyword>
<dbReference type="RefSeq" id="WP_302721960.1">
    <property type="nucleotide sequence ID" value="NZ_JAULRU010000418.1"/>
</dbReference>
<dbReference type="EC" id="2.7.7.65" evidence="1"/>
<evidence type="ECO:0000313" key="5">
    <source>
        <dbReference type="Proteomes" id="UP001273505"/>
    </source>
</evidence>
<dbReference type="PANTHER" id="PTHR45138">
    <property type="entry name" value="REGULATORY COMPONENTS OF SENSORY TRANSDUCTION SYSTEM"/>
    <property type="match status" value="1"/>
</dbReference>
<organism evidence="4 5">
    <name type="scientific">Gilvimarinus gilvus</name>
    <dbReference type="NCBI Taxonomy" id="3058038"/>
    <lineage>
        <taxon>Bacteria</taxon>
        <taxon>Pseudomonadati</taxon>
        <taxon>Pseudomonadota</taxon>
        <taxon>Gammaproteobacteria</taxon>
        <taxon>Cellvibrionales</taxon>
        <taxon>Cellvibrionaceae</taxon>
        <taxon>Gilvimarinus</taxon>
    </lineage>
</organism>
<dbReference type="EMBL" id="JAXAFO010000011">
    <property type="protein sequence ID" value="MDX6849379.1"/>
    <property type="molecule type" value="Genomic_DNA"/>
</dbReference>
<reference evidence="4 5" key="1">
    <citation type="submission" date="2023-11" db="EMBL/GenBank/DDBJ databases">
        <title>Gilvimarinus fulvus sp. nov., isolated from the surface of Kelp.</title>
        <authorList>
            <person name="Sun Y.Y."/>
            <person name="Gong Y."/>
            <person name="Du Z.J."/>
        </authorList>
    </citation>
    <scope>NUCLEOTIDE SEQUENCE [LARGE SCALE GENOMIC DNA]</scope>
    <source>
        <strain evidence="4 5">SDUM040013</strain>
    </source>
</reference>
<dbReference type="SMART" id="SM00267">
    <property type="entry name" value="GGDEF"/>
    <property type="match status" value="1"/>
</dbReference>
<sequence>MTEKDANHRECPACGPECPYKDEVLCLRNELEALKMLARTDALTELFNYRHFKETLANEIERVRRSNQPMGLVIGDVDHFKSFNDRYGHELGNVVLKQVAKCIDRNLRKLDIACRYGGEEFALILPGTNIRQAERIAERVRQAIEQDTIHCNDGDELHVTMSLGVSVFSSERNCTPEQLVASADAQLYQAKEAGRNRSCVEKLEKVTSTPVTQEEKAALFALLNADEPKADSEE</sequence>
<dbReference type="CDD" id="cd01949">
    <property type="entry name" value="GGDEF"/>
    <property type="match status" value="1"/>
</dbReference>
<keyword evidence="5" id="KW-1185">Reference proteome</keyword>
<dbReference type="PROSITE" id="PS50887">
    <property type="entry name" value="GGDEF"/>
    <property type="match status" value="1"/>
</dbReference>
<dbReference type="InterPro" id="IPR043128">
    <property type="entry name" value="Rev_trsase/Diguanyl_cyclase"/>
</dbReference>
<dbReference type="GO" id="GO:0052621">
    <property type="term" value="F:diguanylate cyclase activity"/>
    <property type="evidence" value="ECO:0007669"/>
    <property type="project" value="UniProtKB-EC"/>
</dbReference>
<evidence type="ECO:0000256" key="1">
    <source>
        <dbReference type="ARBA" id="ARBA00012528"/>
    </source>
</evidence>
<dbReference type="InterPro" id="IPR050469">
    <property type="entry name" value="Diguanylate_Cyclase"/>
</dbReference>
<dbReference type="InterPro" id="IPR000160">
    <property type="entry name" value="GGDEF_dom"/>
</dbReference>
<dbReference type="SUPFAM" id="SSF55073">
    <property type="entry name" value="Nucleotide cyclase"/>
    <property type="match status" value="1"/>
</dbReference>
<accession>A0ABU4RXI5</accession>
<protein>
    <recommendedName>
        <fullName evidence="1">diguanylate cyclase</fullName>
        <ecNumber evidence="1">2.7.7.65</ecNumber>
    </recommendedName>
</protein>
<dbReference type="Proteomes" id="UP001273505">
    <property type="component" value="Unassembled WGS sequence"/>
</dbReference>
<dbReference type="NCBIfam" id="TIGR00254">
    <property type="entry name" value="GGDEF"/>
    <property type="match status" value="1"/>
</dbReference>
<evidence type="ECO:0000256" key="2">
    <source>
        <dbReference type="ARBA" id="ARBA00034247"/>
    </source>
</evidence>
<comment type="catalytic activity">
    <reaction evidence="2">
        <text>2 GTP = 3',3'-c-di-GMP + 2 diphosphate</text>
        <dbReference type="Rhea" id="RHEA:24898"/>
        <dbReference type="ChEBI" id="CHEBI:33019"/>
        <dbReference type="ChEBI" id="CHEBI:37565"/>
        <dbReference type="ChEBI" id="CHEBI:58805"/>
        <dbReference type="EC" id="2.7.7.65"/>
    </reaction>
</comment>
<dbReference type="InterPro" id="IPR029787">
    <property type="entry name" value="Nucleotide_cyclase"/>
</dbReference>